<protein>
    <submittedName>
        <fullName evidence="1">Uncharacterized protein</fullName>
    </submittedName>
</protein>
<accession>A0ACC0XCW1</accession>
<evidence type="ECO:0000313" key="1">
    <source>
        <dbReference type="EMBL" id="KAJ0015100.1"/>
    </source>
</evidence>
<gene>
    <name evidence="1" type="ORF">Pint_20354</name>
</gene>
<evidence type="ECO:0000313" key="2">
    <source>
        <dbReference type="Proteomes" id="UP001163603"/>
    </source>
</evidence>
<reference evidence="2" key="1">
    <citation type="journal article" date="2023" name="G3 (Bethesda)">
        <title>Genome assembly and association tests identify interacting loci associated with vigor, precocity, and sex in interspecific pistachio rootstocks.</title>
        <authorList>
            <person name="Palmer W."/>
            <person name="Jacygrad E."/>
            <person name="Sagayaradj S."/>
            <person name="Cavanaugh K."/>
            <person name="Han R."/>
            <person name="Bertier L."/>
            <person name="Beede B."/>
            <person name="Kafkas S."/>
            <person name="Golino D."/>
            <person name="Preece J."/>
            <person name="Michelmore R."/>
        </authorList>
    </citation>
    <scope>NUCLEOTIDE SEQUENCE [LARGE SCALE GENOMIC DNA]</scope>
</reference>
<organism evidence="1 2">
    <name type="scientific">Pistacia integerrima</name>
    <dbReference type="NCBI Taxonomy" id="434235"/>
    <lineage>
        <taxon>Eukaryota</taxon>
        <taxon>Viridiplantae</taxon>
        <taxon>Streptophyta</taxon>
        <taxon>Embryophyta</taxon>
        <taxon>Tracheophyta</taxon>
        <taxon>Spermatophyta</taxon>
        <taxon>Magnoliopsida</taxon>
        <taxon>eudicotyledons</taxon>
        <taxon>Gunneridae</taxon>
        <taxon>Pentapetalae</taxon>
        <taxon>rosids</taxon>
        <taxon>malvids</taxon>
        <taxon>Sapindales</taxon>
        <taxon>Anacardiaceae</taxon>
        <taxon>Pistacia</taxon>
    </lineage>
</organism>
<keyword evidence="2" id="KW-1185">Reference proteome</keyword>
<comment type="caution">
    <text evidence="1">The sequence shown here is derived from an EMBL/GenBank/DDBJ whole genome shotgun (WGS) entry which is preliminary data.</text>
</comment>
<name>A0ACC0XCW1_9ROSI</name>
<proteinExistence type="predicted"/>
<dbReference type="EMBL" id="CM047748">
    <property type="protein sequence ID" value="KAJ0015100.1"/>
    <property type="molecule type" value="Genomic_DNA"/>
</dbReference>
<dbReference type="Proteomes" id="UP001163603">
    <property type="component" value="Chromosome 13"/>
</dbReference>
<sequence length="119" mass="13669">MATLFSKFVDEIDMARSLSLLTSPMGLIYFEENQLLDMHVQDDCGQVWMFTCSIQKKGDAGCALSVDWLEFVRHKDVRIGDEVIFIQEIVKDQAMGARIKIQVKRKIRLFGQDIRGNVK</sequence>